<name>A0A484Y299_9ZZZZ</name>
<evidence type="ECO:0000313" key="8">
    <source>
        <dbReference type="EMBL" id="VFR89718.1"/>
    </source>
</evidence>
<keyword evidence="3" id="KW-0201">Cytochrome c-type biogenesis</keyword>
<dbReference type="GO" id="GO:0017004">
    <property type="term" value="P:cytochrome complex assembly"/>
    <property type="evidence" value="ECO:0007669"/>
    <property type="project" value="UniProtKB-KW"/>
</dbReference>
<evidence type="ECO:0000256" key="5">
    <source>
        <dbReference type="ARBA" id="ARBA00023136"/>
    </source>
</evidence>
<organism evidence="9">
    <name type="scientific">plant metagenome</name>
    <dbReference type="NCBI Taxonomy" id="1297885"/>
    <lineage>
        <taxon>unclassified sequences</taxon>
        <taxon>metagenomes</taxon>
        <taxon>organismal metagenomes</taxon>
    </lineage>
</organism>
<dbReference type="Pfam" id="PF05140">
    <property type="entry name" value="ResB"/>
    <property type="match status" value="1"/>
</dbReference>
<feature type="domain" description="ResB-like" evidence="7">
    <location>
        <begin position="51"/>
        <end position="700"/>
    </location>
</feature>
<evidence type="ECO:0000259" key="7">
    <source>
        <dbReference type="Pfam" id="PF05140"/>
    </source>
</evidence>
<evidence type="ECO:0000256" key="1">
    <source>
        <dbReference type="ARBA" id="ARBA00004141"/>
    </source>
</evidence>
<proteinExistence type="predicted"/>
<evidence type="ECO:0000256" key="2">
    <source>
        <dbReference type="ARBA" id="ARBA00022692"/>
    </source>
</evidence>
<feature type="transmembrane region" description="Helical" evidence="6">
    <location>
        <begin position="104"/>
        <end position="122"/>
    </location>
</feature>
<dbReference type="InterPro" id="IPR023494">
    <property type="entry name" value="Cyt_c_bgen_Ccs1/CcsB/ResB"/>
</dbReference>
<feature type="transmembrane region" description="Helical" evidence="6">
    <location>
        <begin position="198"/>
        <end position="216"/>
    </location>
</feature>
<evidence type="ECO:0000256" key="3">
    <source>
        <dbReference type="ARBA" id="ARBA00022748"/>
    </source>
</evidence>
<dbReference type="EMBL" id="CAADIZ010000057">
    <property type="protein sequence ID" value="VFS30214.1"/>
    <property type="molecule type" value="Genomic_DNA"/>
</dbReference>
<accession>A0A484Y299</accession>
<dbReference type="GO" id="GO:0016020">
    <property type="term" value="C:membrane"/>
    <property type="evidence" value="ECO:0007669"/>
    <property type="project" value="UniProtKB-SubCell"/>
</dbReference>
<reference evidence="9" key="1">
    <citation type="submission" date="2019-03" db="EMBL/GenBank/DDBJ databases">
        <authorList>
            <person name="Danneels B."/>
        </authorList>
    </citation>
    <scope>NUCLEOTIDE SEQUENCE</scope>
</reference>
<gene>
    <name evidence="8" type="ORF">BRI9_0056</name>
    <name evidence="9" type="ORF">RAN7_0056</name>
</gene>
<evidence type="ECO:0000313" key="9">
    <source>
        <dbReference type="EMBL" id="VFS30214.1"/>
    </source>
</evidence>
<dbReference type="InterPro" id="IPR007816">
    <property type="entry name" value="ResB-like_domain"/>
</dbReference>
<feature type="transmembrane region" description="Helical" evidence="6">
    <location>
        <begin position="53"/>
        <end position="71"/>
    </location>
</feature>
<keyword evidence="2 6" id="KW-0812">Transmembrane</keyword>
<protein>
    <submittedName>
        <fullName evidence="9">Cytochrome c-type biogenesis protein Ccs1/ResB</fullName>
    </submittedName>
</protein>
<dbReference type="AlphaFoldDB" id="A0A484Y299"/>
<evidence type="ECO:0000256" key="4">
    <source>
        <dbReference type="ARBA" id="ARBA00022989"/>
    </source>
</evidence>
<keyword evidence="5 6" id="KW-0472">Membrane</keyword>
<dbReference type="PANTHER" id="PTHR31566">
    <property type="entry name" value="CYTOCHROME C BIOGENESIS PROTEIN CCS1, CHLOROPLASTIC"/>
    <property type="match status" value="1"/>
</dbReference>
<dbReference type="EMBL" id="CAADIK010000072">
    <property type="protein sequence ID" value="VFR89718.1"/>
    <property type="molecule type" value="Genomic_DNA"/>
</dbReference>
<feature type="transmembrane region" description="Helical" evidence="6">
    <location>
        <begin position="646"/>
        <end position="664"/>
    </location>
</feature>
<sequence length="720" mass="79006">MGPSDHDLPGLCPAHGLAANAYRFLMTDSPSSPAARSQSLGADISELLGSMRFAVSLLMFICVASIIGTVLPQNRPLSNYIDQFGPFWAEFFDKFSIWNVYNSWWFLVIMGFLVISTSLCVLRNTPKMLDDMRSFREHVRASSLRAFRHRVEIDSDESAPALTDKVRALLARQGYAVRTRQDGDSVMLAAKRGSSNRLGYIFAHVSIVAICVGGLLDSELPVRMQVWLNGKVPVTEDMRIADVPATGRLSVDNPSFRANLLLPEGGRSGSAVVNVGQGSLVQPLPFNMTLKKFIVDYYSTGMPSRFASEVTVQDPDNGHTFDATIEVNEPLRYKGVTVYQSSFDDGGSRVSLAGRPLSGDKDFRFTVDGVVGRDTQLAQPGEAPLQVQLTGLRTINVEDMRTGEPQPRELVEHVAAVTGSAAGKANEHLRNVGPSVEYRLIDGSGQAQEFHSYMLPITLDGIPVFMTGVRPNPSENYRYLRIPADEKGSLDEFMALRAAMSDPAKRREAARRFAVRSGAGTGDLQGVQESAERAMATLADSGLAGVSRFLEDNVPKDELPRAAGIIMRLLNATLFELHGLTREEAGLAALPTEGVAASAAQDWTFVALNALSDLALYPSPVYFSLSDFDHVQASVFQVSRTPGKTTVYLGCLLLTLGIFAMFYVRDRRIWVWITPSPSGARAMAAMTSQKRTLDFNREFDRFRQTMEGLASRRKRPESFS</sequence>
<keyword evidence="4 6" id="KW-1133">Transmembrane helix</keyword>
<comment type="subcellular location">
    <subcellularLocation>
        <location evidence="1">Membrane</location>
        <topology evidence="1">Multi-pass membrane protein</topology>
    </subcellularLocation>
</comment>
<evidence type="ECO:0000256" key="6">
    <source>
        <dbReference type="SAM" id="Phobius"/>
    </source>
</evidence>
<dbReference type="PANTHER" id="PTHR31566:SF0">
    <property type="entry name" value="CYTOCHROME C BIOGENESIS PROTEIN CCS1, CHLOROPLASTIC"/>
    <property type="match status" value="1"/>
</dbReference>